<name>A0A956LZI2_UNCEI</name>
<evidence type="ECO:0000313" key="1">
    <source>
        <dbReference type="EMBL" id="MCA9726981.1"/>
    </source>
</evidence>
<accession>A0A956LZI2</accession>
<sequence length="534" mass="58731">MPHLLSIRLLRWTCAILVTIGMSACTMHTIDRDLLAPTYLHDLRPADAGTIKVHLRDGSVLVLPTWTYDESTDEIRGSGEHWDALRREKTDGPISVSMDEVVLIETNRVLRSQRLVAVAILGGISTALTIHCLSQPKACFGSCPTFYLEGDDVPRAEGFSSSIAPSLERTDVDDLGEHRITGGRLLLTMRNEALETHVVRHVDLLAFPAAERGAEILAGTDGRYYRAADATPPGDCSGRDWASESVAPPSVQEAELAWCRALAAKDGDWRSVPADSVDLTTKEDFFVTFDAAPAGSLGLVVSARQSLLTTYVFYQTLTWMGTQAGTWLAALERGDTIRESPLGTILGRIEIAVSDTRGGWIPVGTCGETGPLATDTWCLPLSPPPGVVWDPTHFRLRSTRGLYRLDRVALARIEDAGSPIRLQPTQVWSETGADPDALAELLDPLDALVTVAGTSHTLEFDVPPELGSRCSLFLESRGYYLEWMRREWEEGEDPQKLLQLLWQPRAALRAMTADYKRNEAGMESMFWASRYVAP</sequence>
<evidence type="ECO:0000313" key="2">
    <source>
        <dbReference type="Proteomes" id="UP000697710"/>
    </source>
</evidence>
<organism evidence="1 2">
    <name type="scientific">Eiseniibacteriota bacterium</name>
    <dbReference type="NCBI Taxonomy" id="2212470"/>
    <lineage>
        <taxon>Bacteria</taxon>
        <taxon>Candidatus Eiseniibacteriota</taxon>
    </lineage>
</organism>
<comment type="caution">
    <text evidence="1">The sequence shown here is derived from an EMBL/GenBank/DDBJ whole genome shotgun (WGS) entry which is preliminary data.</text>
</comment>
<reference evidence="1" key="1">
    <citation type="submission" date="2020-04" db="EMBL/GenBank/DDBJ databases">
        <authorList>
            <person name="Zhang T."/>
        </authorList>
    </citation>
    <scope>NUCLEOTIDE SEQUENCE</scope>
    <source>
        <strain evidence="1">HKST-UBA01</strain>
    </source>
</reference>
<proteinExistence type="predicted"/>
<gene>
    <name evidence="1" type="ORF">KC729_04805</name>
</gene>
<dbReference type="AlphaFoldDB" id="A0A956LZI2"/>
<reference evidence="1" key="2">
    <citation type="journal article" date="2021" name="Microbiome">
        <title>Successional dynamics and alternative stable states in a saline activated sludge microbial community over 9 years.</title>
        <authorList>
            <person name="Wang Y."/>
            <person name="Ye J."/>
            <person name="Ju F."/>
            <person name="Liu L."/>
            <person name="Boyd J.A."/>
            <person name="Deng Y."/>
            <person name="Parks D.H."/>
            <person name="Jiang X."/>
            <person name="Yin X."/>
            <person name="Woodcroft B.J."/>
            <person name="Tyson G.W."/>
            <person name="Hugenholtz P."/>
            <person name="Polz M.F."/>
            <person name="Zhang T."/>
        </authorList>
    </citation>
    <scope>NUCLEOTIDE SEQUENCE</scope>
    <source>
        <strain evidence="1">HKST-UBA01</strain>
    </source>
</reference>
<dbReference type="Proteomes" id="UP000697710">
    <property type="component" value="Unassembled WGS sequence"/>
</dbReference>
<dbReference type="EMBL" id="JAGQHR010000092">
    <property type="protein sequence ID" value="MCA9726981.1"/>
    <property type="molecule type" value="Genomic_DNA"/>
</dbReference>
<protein>
    <submittedName>
        <fullName evidence="1">Uncharacterized protein</fullName>
    </submittedName>
</protein>